<dbReference type="Pfam" id="PF20432">
    <property type="entry name" value="Xre-like-HTH"/>
    <property type="match status" value="1"/>
</dbReference>
<dbReference type="InterPro" id="IPR024467">
    <property type="entry name" value="Xre/MbcA/ParS-like_toxin-bd"/>
</dbReference>
<dbReference type="GO" id="GO:0003677">
    <property type="term" value="F:DNA binding"/>
    <property type="evidence" value="ECO:0007669"/>
    <property type="project" value="InterPro"/>
</dbReference>
<feature type="domain" description="Antitoxin Xre/MbcA/ParS-like toxin-binding" evidence="1">
    <location>
        <begin position="102"/>
        <end position="146"/>
    </location>
</feature>
<name>A0AAU7D3J6_9BACT</name>
<dbReference type="InterPro" id="IPR046847">
    <property type="entry name" value="Xre-like_HTH"/>
</dbReference>
<accession>A0AAU7D3J6</accession>
<gene>
    <name evidence="3" type="ORF">P4G45_11725</name>
    <name evidence="4" type="ORF">P8936_11720</name>
</gene>
<evidence type="ECO:0000313" key="3">
    <source>
        <dbReference type="EMBL" id="XBH09150.1"/>
    </source>
</evidence>
<evidence type="ECO:0000259" key="2">
    <source>
        <dbReference type="Pfam" id="PF20432"/>
    </source>
</evidence>
<organism evidence="4">
    <name type="scientific">Edaphobacter paludis</name>
    <dbReference type="NCBI Taxonomy" id="3035702"/>
    <lineage>
        <taxon>Bacteria</taxon>
        <taxon>Pseudomonadati</taxon>
        <taxon>Acidobacteriota</taxon>
        <taxon>Terriglobia</taxon>
        <taxon>Terriglobales</taxon>
        <taxon>Acidobacteriaceae</taxon>
        <taxon>Edaphobacter</taxon>
    </lineage>
</organism>
<feature type="domain" description="Antitoxin Xre-like helix-turn-helix" evidence="2">
    <location>
        <begin position="34"/>
        <end position="89"/>
    </location>
</feature>
<protein>
    <submittedName>
        <fullName evidence="4">MbcA/ParS/Xre antitoxin family protein</fullName>
    </submittedName>
</protein>
<dbReference type="Pfam" id="PF09722">
    <property type="entry name" value="Xre_MbcA_ParS_C"/>
    <property type="match status" value="1"/>
</dbReference>
<dbReference type="RefSeq" id="WP_348266660.1">
    <property type="nucleotide sequence ID" value="NZ_CP121194.1"/>
</dbReference>
<sequence length="147" mass="16412">MAAALVIPHIAGYAFDVSPDLSNLPTRERLSPAAIKGFLRIMEKWGIKDTEARQLLGGLSSGSYYGFKKEPKHRTLDQDTLTRISLLVGIFKALNILYSKSLADAWIKLPNRNSMFRGMTPLAYMIQRGLPGMLHVRQLLDARRGGQ</sequence>
<dbReference type="EMBL" id="CP121195">
    <property type="protein sequence ID" value="XBH12364.1"/>
    <property type="molecule type" value="Genomic_DNA"/>
</dbReference>
<accession>A0AAU7CVP1</accession>
<evidence type="ECO:0000259" key="1">
    <source>
        <dbReference type="Pfam" id="PF09722"/>
    </source>
</evidence>
<dbReference type="EMBL" id="CP121194">
    <property type="protein sequence ID" value="XBH09150.1"/>
    <property type="molecule type" value="Genomic_DNA"/>
</dbReference>
<dbReference type="AlphaFoldDB" id="A0AAU7D3J6"/>
<dbReference type="KEGG" id="epl:P4G45_11725"/>
<proteinExistence type="predicted"/>
<evidence type="ECO:0000313" key="4">
    <source>
        <dbReference type="EMBL" id="XBH12364.1"/>
    </source>
</evidence>
<reference evidence="4" key="1">
    <citation type="submission" date="2023-03" db="EMBL/GenBank/DDBJ databases">
        <title>Edaphobacter sp.</title>
        <authorList>
            <person name="Huber K.J."/>
            <person name="Papendorf J."/>
            <person name="Pilke C."/>
            <person name="Bunk B."/>
            <person name="Sproeer C."/>
            <person name="Pester M."/>
        </authorList>
    </citation>
    <scope>NUCLEOTIDE SEQUENCE</scope>
    <source>
        <strain evidence="3">DSM 109919</strain>
        <strain evidence="4">DSM 109920</strain>
    </source>
</reference>